<accession>A0A381X6F1</accession>
<name>A0A381X6F1_9ZZZZ</name>
<evidence type="ECO:0000313" key="1">
    <source>
        <dbReference type="EMBL" id="SVA59803.1"/>
    </source>
</evidence>
<organism evidence="1">
    <name type="scientific">marine metagenome</name>
    <dbReference type="NCBI Taxonomy" id="408172"/>
    <lineage>
        <taxon>unclassified sequences</taxon>
        <taxon>metagenomes</taxon>
        <taxon>ecological metagenomes</taxon>
    </lineage>
</organism>
<gene>
    <name evidence="1" type="ORF">METZ01_LOCUS112657</name>
</gene>
<sequence>MAWKGEEAYEDNTVLRFPMVKIVHSLCHSRVTEQIVETNVKA</sequence>
<reference evidence="1" key="1">
    <citation type="submission" date="2018-05" db="EMBL/GenBank/DDBJ databases">
        <authorList>
            <person name="Lanie J.A."/>
            <person name="Ng W.-L."/>
            <person name="Kazmierczak K.M."/>
            <person name="Andrzejewski T.M."/>
            <person name="Davidsen T.M."/>
            <person name="Wayne K.J."/>
            <person name="Tettelin H."/>
            <person name="Glass J.I."/>
            <person name="Rusch D."/>
            <person name="Podicherti R."/>
            <person name="Tsui H.-C.T."/>
            <person name="Winkler M.E."/>
        </authorList>
    </citation>
    <scope>NUCLEOTIDE SEQUENCE</scope>
</reference>
<protein>
    <submittedName>
        <fullName evidence="1">Uncharacterized protein</fullName>
    </submittedName>
</protein>
<dbReference type="EMBL" id="UINC01013935">
    <property type="protein sequence ID" value="SVA59803.1"/>
    <property type="molecule type" value="Genomic_DNA"/>
</dbReference>
<dbReference type="AlphaFoldDB" id="A0A381X6F1"/>
<proteinExistence type="predicted"/>